<evidence type="ECO:0000259" key="1">
    <source>
        <dbReference type="Pfam" id="PF01593"/>
    </source>
</evidence>
<dbReference type="InterPro" id="IPR036188">
    <property type="entry name" value="FAD/NAD-bd_sf"/>
</dbReference>
<dbReference type="GO" id="GO:0016491">
    <property type="term" value="F:oxidoreductase activity"/>
    <property type="evidence" value="ECO:0007669"/>
    <property type="project" value="InterPro"/>
</dbReference>
<dbReference type="PANTHER" id="PTHR42923">
    <property type="entry name" value="PROTOPORPHYRINOGEN OXIDASE"/>
    <property type="match status" value="1"/>
</dbReference>
<dbReference type="Pfam" id="PF01593">
    <property type="entry name" value="Amino_oxidase"/>
    <property type="match status" value="1"/>
</dbReference>
<reference evidence="2 3" key="1">
    <citation type="submission" date="2019-03" db="EMBL/GenBank/DDBJ databases">
        <title>Genomic Encyclopedia of Type Strains, Phase IV (KMG-IV): sequencing the most valuable type-strain genomes for metagenomic binning, comparative biology and taxonomic classification.</title>
        <authorList>
            <person name="Goeker M."/>
        </authorList>
    </citation>
    <scope>NUCLEOTIDE SEQUENCE [LARGE SCALE GENOMIC DNA]</scope>
    <source>
        <strain evidence="2 3">DSM 18577</strain>
    </source>
</reference>
<dbReference type="OrthoDB" id="20837at2"/>
<evidence type="ECO:0000313" key="2">
    <source>
        <dbReference type="EMBL" id="TCK58148.1"/>
    </source>
</evidence>
<feature type="domain" description="Amine oxidase" evidence="1">
    <location>
        <begin position="10"/>
        <end position="277"/>
    </location>
</feature>
<dbReference type="Proteomes" id="UP000295565">
    <property type="component" value="Unassembled WGS sequence"/>
</dbReference>
<dbReference type="SUPFAM" id="SSF51905">
    <property type="entry name" value="FAD/NAD(P)-binding domain"/>
    <property type="match status" value="1"/>
</dbReference>
<organism evidence="2 3">
    <name type="scientific">Celerinatantimonas diazotrophica</name>
    <dbReference type="NCBI Taxonomy" id="412034"/>
    <lineage>
        <taxon>Bacteria</taxon>
        <taxon>Pseudomonadati</taxon>
        <taxon>Pseudomonadota</taxon>
        <taxon>Gammaproteobacteria</taxon>
        <taxon>Celerinatantimonadaceae</taxon>
        <taxon>Celerinatantimonas</taxon>
    </lineage>
</organism>
<dbReference type="PANTHER" id="PTHR42923:SF17">
    <property type="entry name" value="AMINE OXIDASE DOMAIN-CONTAINING PROTEIN"/>
    <property type="match status" value="1"/>
</dbReference>
<dbReference type="InterPro" id="IPR002937">
    <property type="entry name" value="Amino_oxidase"/>
</dbReference>
<dbReference type="AlphaFoldDB" id="A0A4R1K298"/>
<comment type="caution">
    <text evidence="2">The sequence shown here is derived from an EMBL/GenBank/DDBJ whole genome shotgun (WGS) entry which is preliminary data.</text>
</comment>
<keyword evidence="3" id="KW-1185">Reference proteome</keyword>
<evidence type="ECO:0000313" key="3">
    <source>
        <dbReference type="Proteomes" id="UP000295565"/>
    </source>
</evidence>
<gene>
    <name evidence="2" type="ORF">EV690_1856</name>
</gene>
<name>A0A4R1K298_9GAMM</name>
<accession>A0A4R1K298</accession>
<protein>
    <submittedName>
        <fullName evidence="2">Putative NAD/FAD-binding protein</fullName>
    </submittedName>
</protein>
<dbReference type="InterPro" id="IPR050464">
    <property type="entry name" value="Zeta_carotene_desat/Oxidored"/>
</dbReference>
<sequence length="418" mass="47861">MKIAIIGSGISGMTCAHLLAPQHDVVLLEKEGQLGGHTATKQITIGQRVYPVDTGFIVFNDRTYPLFTKLLTRIGMTRQPTEMSFSVVNDRLNLQYNGHSLNSLFAQRRNLIRPWFYRFINEIIRFNKLAKQACELGTELSVGNFLDQQKFSILFSQNYLLPMAAAIWSTSLNDIRQFSMRFFAHFFNHHGLLDITNRPQWYVIPGGSCEYIKPLLKECQQHIRLNSEVVSIERNQDGVTLRCADHWLWQGDEVIFACHSNQALAILGDNATAQEKELLQALRYQSNQVFLHQDDAQLPSIKKVRASWNYRLTGADQSNERPASVSYYMNRLQGFHSELPFVVTLNPSETIDPSRILGQYQYDHPLFDSQTSDYQSKRHLINGQNHSWYCGAYWYNGFHEDGVRSANDVVKSLTGTGL</sequence>
<proteinExistence type="predicted"/>
<dbReference type="FunFam" id="1.10.405.20:FF:000001">
    <property type="entry name" value="Amine oxidase"/>
    <property type="match status" value="1"/>
</dbReference>
<dbReference type="EMBL" id="SMGD01000012">
    <property type="protein sequence ID" value="TCK58148.1"/>
    <property type="molecule type" value="Genomic_DNA"/>
</dbReference>
<dbReference type="Gene3D" id="3.50.50.60">
    <property type="entry name" value="FAD/NAD(P)-binding domain"/>
    <property type="match status" value="1"/>
</dbReference>
<dbReference type="RefSeq" id="WP_131912658.1">
    <property type="nucleotide sequence ID" value="NZ_OU594967.1"/>
</dbReference>